<organism evidence="2">
    <name type="scientific">marine metagenome</name>
    <dbReference type="NCBI Taxonomy" id="408172"/>
    <lineage>
        <taxon>unclassified sequences</taxon>
        <taxon>metagenomes</taxon>
        <taxon>ecological metagenomes</taxon>
    </lineage>
</organism>
<dbReference type="EMBL" id="UINC01008264">
    <property type="protein sequence ID" value="SVA37230.1"/>
    <property type="molecule type" value="Genomic_DNA"/>
</dbReference>
<name>A0A381VA50_9ZZZZ</name>
<accession>A0A381VA50</accession>
<proteinExistence type="predicted"/>
<dbReference type="CDD" id="cd18809">
    <property type="entry name" value="SF1_C_RecD"/>
    <property type="match status" value="1"/>
</dbReference>
<dbReference type="Pfam" id="PF05970">
    <property type="entry name" value="PIF1"/>
    <property type="match status" value="1"/>
</dbReference>
<dbReference type="InterPro" id="IPR027417">
    <property type="entry name" value="P-loop_NTPase"/>
</dbReference>
<sequence length="442" mass="50248">MSYIQLNIQQAYALQQMKMGYNCFLTGPGGVGKSFIIDIFVKWAKIKYKSNPKAVAVTSTTGISALLINGITLHSFAGVGFGEESVNRLLKKINKKYATKMRWKFIKVLVIDEISMLNPILFKKIEKIARVMKGNDIPFGGIQIILSGDFAQLPAVKSLKFCFETSKWNKCIDKTLYLTEIVRQKNKIFQQCLNEIRLGKVTSQTIDILKSRVGVKLKNDYNIEPTRLYSLKHHVNIINNDRLQILINEDNVHKTYKSKTKVVKNLKNLNEKYLKNMMDKNCQCIDNLIISIGSQVMIIANNLTEKIVNGSRGIVTEFIGESPKVRLLDGREIVILPHLWEYNKNDEVVVTKQQLPLRLAWAMSIHKSQGSSIDYAEIDLGLSIFEVGQAYVALSRVRTLDGLSIINFHEQSLKTHPKVIEFYSKLIPCNQLIKNSLDLISH</sequence>
<protein>
    <recommendedName>
        <fullName evidence="1">DNA helicase Pif1-like DEAD-box helicase domain-containing protein</fullName>
    </recommendedName>
</protein>
<dbReference type="GO" id="GO:0000723">
    <property type="term" value="P:telomere maintenance"/>
    <property type="evidence" value="ECO:0007669"/>
    <property type="project" value="InterPro"/>
</dbReference>
<evidence type="ECO:0000259" key="1">
    <source>
        <dbReference type="Pfam" id="PF05970"/>
    </source>
</evidence>
<dbReference type="PANTHER" id="PTHR47642:SF7">
    <property type="entry name" value="ATP-DEPENDENT DNA HELICASE PIF1"/>
    <property type="match status" value="1"/>
</dbReference>
<dbReference type="InterPro" id="IPR010285">
    <property type="entry name" value="DNA_helicase_pif1-like_DEAD"/>
</dbReference>
<reference evidence="2" key="1">
    <citation type="submission" date="2018-05" db="EMBL/GenBank/DDBJ databases">
        <authorList>
            <person name="Lanie J.A."/>
            <person name="Ng W.-L."/>
            <person name="Kazmierczak K.M."/>
            <person name="Andrzejewski T.M."/>
            <person name="Davidsen T.M."/>
            <person name="Wayne K.J."/>
            <person name="Tettelin H."/>
            <person name="Glass J.I."/>
            <person name="Rusch D."/>
            <person name="Podicherti R."/>
            <person name="Tsui H.-C.T."/>
            <person name="Winkler M.E."/>
        </authorList>
    </citation>
    <scope>NUCLEOTIDE SEQUENCE</scope>
</reference>
<feature type="domain" description="DNA helicase Pif1-like DEAD-box helicase" evidence="1">
    <location>
        <begin position="7"/>
        <end position="204"/>
    </location>
</feature>
<dbReference type="Gene3D" id="3.40.50.300">
    <property type="entry name" value="P-loop containing nucleotide triphosphate hydrolases"/>
    <property type="match status" value="1"/>
</dbReference>
<dbReference type="AlphaFoldDB" id="A0A381VA50"/>
<dbReference type="GO" id="GO:0003678">
    <property type="term" value="F:DNA helicase activity"/>
    <property type="evidence" value="ECO:0007669"/>
    <property type="project" value="InterPro"/>
</dbReference>
<evidence type="ECO:0000313" key="2">
    <source>
        <dbReference type="EMBL" id="SVA37230.1"/>
    </source>
</evidence>
<dbReference type="InterPro" id="IPR051055">
    <property type="entry name" value="PIF1_helicase"/>
</dbReference>
<dbReference type="PANTHER" id="PTHR47642">
    <property type="entry name" value="ATP-DEPENDENT DNA HELICASE"/>
    <property type="match status" value="1"/>
</dbReference>
<dbReference type="CDD" id="cd18037">
    <property type="entry name" value="DEXSc_Pif1_like"/>
    <property type="match status" value="1"/>
</dbReference>
<dbReference type="GO" id="GO:0006281">
    <property type="term" value="P:DNA repair"/>
    <property type="evidence" value="ECO:0007669"/>
    <property type="project" value="InterPro"/>
</dbReference>
<gene>
    <name evidence="2" type="ORF">METZ01_LOCUS90084</name>
</gene>
<dbReference type="SUPFAM" id="SSF52540">
    <property type="entry name" value="P-loop containing nucleoside triphosphate hydrolases"/>
    <property type="match status" value="2"/>
</dbReference>